<keyword evidence="4" id="KW-1185">Reference proteome</keyword>
<feature type="compositionally biased region" description="Basic and acidic residues" evidence="2">
    <location>
        <begin position="1027"/>
        <end position="1044"/>
    </location>
</feature>
<dbReference type="AlphaFoldDB" id="A0AAX4K5S7"/>
<feature type="compositionally biased region" description="Low complexity" evidence="2">
    <location>
        <begin position="111"/>
        <end position="121"/>
    </location>
</feature>
<feature type="compositionally biased region" description="Polar residues" evidence="2">
    <location>
        <begin position="1014"/>
        <end position="1026"/>
    </location>
</feature>
<dbReference type="RefSeq" id="XP_066078897.1">
    <property type="nucleotide sequence ID" value="XM_066222800.1"/>
</dbReference>
<feature type="compositionally biased region" description="Low complexity" evidence="2">
    <location>
        <begin position="276"/>
        <end position="293"/>
    </location>
</feature>
<evidence type="ECO:0000313" key="3">
    <source>
        <dbReference type="EMBL" id="WWC92135.1"/>
    </source>
</evidence>
<name>A0AAX4K5S7_9TREE</name>
<evidence type="ECO:0000256" key="2">
    <source>
        <dbReference type="SAM" id="MobiDB-lite"/>
    </source>
</evidence>
<organism evidence="3 4">
    <name type="scientific">Kwoniella dendrophila CBS 6074</name>
    <dbReference type="NCBI Taxonomy" id="1295534"/>
    <lineage>
        <taxon>Eukaryota</taxon>
        <taxon>Fungi</taxon>
        <taxon>Dikarya</taxon>
        <taxon>Basidiomycota</taxon>
        <taxon>Agaricomycotina</taxon>
        <taxon>Tremellomycetes</taxon>
        <taxon>Tremellales</taxon>
        <taxon>Cryptococcaceae</taxon>
        <taxon>Kwoniella</taxon>
    </lineage>
</organism>
<feature type="coiled-coil region" evidence="1">
    <location>
        <begin position="45"/>
        <end position="100"/>
    </location>
</feature>
<feature type="region of interest" description="Disordered" evidence="2">
    <location>
        <begin position="100"/>
        <end position="121"/>
    </location>
</feature>
<gene>
    <name evidence="3" type="ORF">L201_007089</name>
</gene>
<feature type="region of interest" description="Disordered" evidence="2">
    <location>
        <begin position="1008"/>
        <end position="1050"/>
    </location>
</feature>
<evidence type="ECO:0000256" key="1">
    <source>
        <dbReference type="SAM" id="Coils"/>
    </source>
</evidence>
<dbReference type="GeneID" id="91097758"/>
<sequence>MSFSLPSSPKIKSKFRSNNIPSTIPSPPITPVSVLPSSHPLIAELTSLRQQLSQYQKAAHQASIQLQGARLELALSKENQENGEREKEVLKKEVDVLRSNPIPPSLIQDPSSSSSSSSASSAIRSSSNALTELSLAHRRLSSKLDLTENELSITKLDYNKLKIDFEKLKKEREGDRSVINELKRIEDDREEELEWEKGERKKLEEQKKLCDLALAEYSTLVHSLDPAAVPPQIPSKVTSSIFHAPSLQRLSVDGEDSSYKTDSINLEQKPSTANDSPALTSLPTIPPTTTSQTSSGEIISNLLIGQKGVQQLFNDFTSFLTSKDKHINSLESKIEESEHSYKITQEQLDIELKKRVEAENEKDKVLRNDESASKVIERYMIFTQKTHQNIYNHLNNLRIRYKTTTESLKTESLNLKTQLIKLNEKNNKLLVELDTLNENYLKESTGRRREIHLRLKLLNDQEKYQNKVNIWLNKVKLLRDSPGEFSVVENDVLESLLDEAIEAISIDSDTTSSRDTGSQREKIRSWRGIGALMNQNKNPSSNKYDSANQVERNPEEESLARILLAEELVTTLVADLQIETEKRMELERQRVEWLAKDAIQGVNLDEDREHGEDGHVMFDLEDHEEQDRKDDKSTLIPTVIVPEPLESTVVKTENEAFVLEEEDDNLADKVEHLQLTSNQTELLTPVSPLAEPSPLISQLKMLFEPMTNRYEPLQKTLHDLSYSLTTLKDNLPVLETPNSINTTSPRSTKKSHFLTLAKLPIPEKPKPSNDPIVLNLLDELHEVIEDAKVDVEIDLADHERVYRGFEALLNVNNGKTSSTSKNISKEEIMDEVREYVEVKGNDNDKSSCYIKLKSRIENIEFDLMKIKSVIHELDGMELSHDLSQKEEIQEEEEKSKNIMVKGKKSIWDDIQLKTISIPNSNDIQKKSSSSFFGFSPISPISTSTISSPLHSPSLVDGLPTNSSNGFNLNMNIDPVRRTSNMFSTVGNVSRSFSSSVIGAPRKVSNLAGGFYRPGSQNHNINGNTTKTNDHLPDEEQHGLLKKFDEDDDVE</sequence>
<feature type="region of interest" description="Disordered" evidence="2">
    <location>
        <begin position="267"/>
        <end position="293"/>
    </location>
</feature>
<evidence type="ECO:0000313" key="4">
    <source>
        <dbReference type="Proteomes" id="UP001355207"/>
    </source>
</evidence>
<dbReference type="Proteomes" id="UP001355207">
    <property type="component" value="Chromosome 10"/>
</dbReference>
<proteinExistence type="predicted"/>
<feature type="region of interest" description="Disordered" evidence="2">
    <location>
        <begin position="528"/>
        <end position="552"/>
    </location>
</feature>
<protein>
    <submittedName>
        <fullName evidence="3">Uncharacterized protein</fullName>
    </submittedName>
</protein>
<dbReference type="EMBL" id="CP144107">
    <property type="protein sequence ID" value="WWC92135.1"/>
    <property type="molecule type" value="Genomic_DNA"/>
</dbReference>
<keyword evidence="1" id="KW-0175">Coiled coil</keyword>
<accession>A0AAX4K5S7</accession>
<feature type="coiled-coil region" evidence="1">
    <location>
        <begin position="327"/>
        <end position="368"/>
    </location>
</feature>
<feature type="compositionally biased region" description="Polar residues" evidence="2">
    <location>
        <begin position="533"/>
        <end position="551"/>
    </location>
</feature>
<feature type="region of interest" description="Disordered" evidence="2">
    <location>
        <begin position="1"/>
        <end position="35"/>
    </location>
</feature>
<reference evidence="3 4" key="1">
    <citation type="submission" date="2024-01" db="EMBL/GenBank/DDBJ databases">
        <title>Comparative genomics of Cryptococcus and Kwoniella reveals pathogenesis evolution and contrasting modes of karyotype evolution via chromosome fusion or intercentromeric recombination.</title>
        <authorList>
            <person name="Coelho M.A."/>
            <person name="David-Palma M."/>
            <person name="Shea T."/>
            <person name="Bowers K."/>
            <person name="McGinley-Smith S."/>
            <person name="Mohammad A.W."/>
            <person name="Gnirke A."/>
            <person name="Yurkov A.M."/>
            <person name="Nowrousian M."/>
            <person name="Sun S."/>
            <person name="Cuomo C.A."/>
            <person name="Heitman J."/>
        </authorList>
    </citation>
    <scope>NUCLEOTIDE SEQUENCE [LARGE SCALE GENOMIC DNA]</scope>
    <source>
        <strain evidence="3 4">CBS 6074</strain>
    </source>
</reference>